<dbReference type="STRING" id="56646.A0A2L2TUL5"/>
<organism evidence="3 4">
    <name type="scientific">Fusarium venenatum</name>
    <dbReference type="NCBI Taxonomy" id="56646"/>
    <lineage>
        <taxon>Eukaryota</taxon>
        <taxon>Fungi</taxon>
        <taxon>Dikarya</taxon>
        <taxon>Ascomycota</taxon>
        <taxon>Pezizomycotina</taxon>
        <taxon>Sordariomycetes</taxon>
        <taxon>Hypocreomycetidae</taxon>
        <taxon>Hypocreales</taxon>
        <taxon>Nectriaceae</taxon>
        <taxon>Fusarium</taxon>
    </lineage>
</organism>
<dbReference type="GO" id="GO:0046872">
    <property type="term" value="F:metal ion binding"/>
    <property type="evidence" value="ECO:0007669"/>
    <property type="project" value="UniProtKB-KW"/>
</dbReference>
<keyword evidence="4" id="KW-1185">Reference proteome</keyword>
<dbReference type="Proteomes" id="UP000245910">
    <property type="component" value="Chromosome III"/>
</dbReference>
<dbReference type="InterPro" id="IPR008922">
    <property type="entry name" value="Di-copper_centre_dom_sf"/>
</dbReference>
<dbReference type="SUPFAM" id="SSF48056">
    <property type="entry name" value="Di-copper centre-containing domain"/>
    <property type="match status" value="1"/>
</dbReference>
<dbReference type="InterPro" id="IPR002227">
    <property type="entry name" value="Tyrosinase_Cu-bd"/>
</dbReference>
<dbReference type="PANTHER" id="PTHR11474">
    <property type="entry name" value="TYROSINASE FAMILY MEMBER"/>
    <property type="match status" value="1"/>
</dbReference>
<protein>
    <recommendedName>
        <fullName evidence="2">Tyrosinase copper-binding domain-containing protein</fullName>
    </recommendedName>
</protein>
<accession>A0A2L2TUL5</accession>
<dbReference type="EMBL" id="LN649231">
    <property type="protein sequence ID" value="CEI67876.1"/>
    <property type="molecule type" value="Genomic_DNA"/>
</dbReference>
<dbReference type="InterPro" id="IPR050316">
    <property type="entry name" value="Tyrosinase/Hemocyanin"/>
</dbReference>
<keyword evidence="1" id="KW-0479">Metal-binding</keyword>
<dbReference type="GO" id="GO:0016491">
    <property type="term" value="F:oxidoreductase activity"/>
    <property type="evidence" value="ECO:0007669"/>
    <property type="project" value="InterPro"/>
</dbReference>
<dbReference type="Pfam" id="PF00264">
    <property type="entry name" value="Tyrosinase"/>
    <property type="match status" value="1"/>
</dbReference>
<evidence type="ECO:0000313" key="3">
    <source>
        <dbReference type="EMBL" id="CEI67876.1"/>
    </source>
</evidence>
<feature type="domain" description="Tyrosinase copper-binding" evidence="2">
    <location>
        <begin position="34"/>
        <end position="137"/>
    </location>
</feature>
<evidence type="ECO:0000259" key="2">
    <source>
        <dbReference type="Pfam" id="PF00264"/>
    </source>
</evidence>
<sequence>MDKDETLDDGNLTASIMLDLGADASLGGNGTVRNSCVQDGPFASTTLHIQDDLSYTETCLHRIFDDKQFILSAQSAVNEWMAKETFIDFWHCIERGLQSAGHGSVASTMISVAVSPGDTIFWLHHTYLDRLFSDWQLQNLTTRLTEIGGSNLEDLTTGEGGQLGGGEGNFTVQPIDPDPRFVDYFNDIGNVTTLNHTLSSAGIINATIADVIDVTGDYVCAEQSSRLLVYTSLLNLPLAFALTLSIANRFSL</sequence>
<reference evidence="4" key="1">
    <citation type="submission" date="2014-10" db="EMBL/GenBank/DDBJ databases">
        <authorList>
            <person name="King R."/>
        </authorList>
    </citation>
    <scope>NUCLEOTIDE SEQUENCE [LARGE SCALE GENOMIC DNA]</scope>
    <source>
        <strain evidence="4">A3/5</strain>
    </source>
</reference>
<evidence type="ECO:0000313" key="4">
    <source>
        <dbReference type="Proteomes" id="UP000245910"/>
    </source>
</evidence>
<evidence type="ECO:0000256" key="1">
    <source>
        <dbReference type="ARBA" id="ARBA00022723"/>
    </source>
</evidence>
<name>A0A2L2TUL5_9HYPO</name>
<dbReference type="AlphaFoldDB" id="A0A2L2TUL5"/>
<proteinExistence type="predicted"/>
<dbReference type="Gene3D" id="1.10.1280.10">
    <property type="entry name" value="Di-copper center containing domain from catechol oxidase"/>
    <property type="match status" value="1"/>
</dbReference>